<dbReference type="PANTHER" id="PTHR30081">
    <property type="entry name" value="PROTEIN-EXPORT MEMBRANE PROTEIN SEC"/>
    <property type="match status" value="1"/>
</dbReference>
<dbReference type="PANTHER" id="PTHR30081:SF8">
    <property type="entry name" value="PROTEIN TRANSLOCASE SUBUNIT SECF"/>
    <property type="match status" value="1"/>
</dbReference>
<evidence type="ECO:0000259" key="11">
    <source>
        <dbReference type="Pfam" id="PF02355"/>
    </source>
</evidence>
<comment type="subcellular location">
    <subcellularLocation>
        <location evidence="1 9">Cell membrane</location>
        <topology evidence="1 9">Multi-pass membrane protein</topology>
    </subcellularLocation>
</comment>
<keyword evidence="5 9" id="KW-0653">Protein transport</keyword>
<feature type="compositionally biased region" description="Basic residues" evidence="10">
    <location>
        <begin position="369"/>
        <end position="387"/>
    </location>
</feature>
<dbReference type="GO" id="GO:0043952">
    <property type="term" value="P:protein transport by the Sec complex"/>
    <property type="evidence" value="ECO:0007669"/>
    <property type="project" value="UniProtKB-UniRule"/>
</dbReference>
<dbReference type="PRINTS" id="PR01755">
    <property type="entry name" value="SECFTRNLCASE"/>
</dbReference>
<protein>
    <recommendedName>
        <fullName evidence="9">Protein-export membrane protein SecF</fullName>
    </recommendedName>
</protein>
<comment type="function">
    <text evidence="9">Part of the Sec protein translocase complex. Interacts with the SecYEG preprotein conducting channel. SecDF uses the proton motive force (PMF) to complete protein translocation after the ATP-dependent function of SecA.</text>
</comment>
<evidence type="ECO:0000256" key="1">
    <source>
        <dbReference type="ARBA" id="ARBA00004651"/>
    </source>
</evidence>
<sequence length="387" mass="40463">MSRNGGGFGARLYRGEVSYDFVGRQKTWYLISAVILLVAAAGLAVRGLNLGVEFKGGTLITVKNTTATVEQVREAVKSVEGVGGEPIVQKVGGDSVRIQLGHVGAGAAVTEKIQDMLEQKLGVTERDISIQQIGPSWGGDISRKALLALGVFLLAVIVYLSVMFEWKMAFSAVIALLHDLVITVGVYALTGFEVTPATVIGILTILGYSLYDTVVVFDKVKENTRGLTGGARMTYSQAANLAVNQTLVRSINTSVTALLPVGSILFVGAGLLGAGVLKDIALAIFVGIAAGTYSSIFIATPLLADLKEREPAMKALAKRVQARQQQATAGADGGKPTGAAAPAEEKALAEATLPGSAAPTGARSGQRPQPRRAGTRPSAKHRGKKRR</sequence>
<feature type="domain" description="Protein export membrane protein SecD/SecF C-terminal" evidence="11">
    <location>
        <begin position="123"/>
        <end position="308"/>
    </location>
</feature>
<dbReference type="InterPro" id="IPR022646">
    <property type="entry name" value="SecD/SecF_CS"/>
</dbReference>
<comment type="subunit">
    <text evidence="9">Forms a complex with SecD. Part of the essential Sec protein translocation apparatus which comprises SecA, SecYEG and auxiliary proteins SecDF. Other proteins may also be involved.</text>
</comment>
<dbReference type="InterPro" id="IPR055344">
    <property type="entry name" value="SecD_SecF_C_bact"/>
</dbReference>
<dbReference type="NCBIfam" id="TIGR00916">
    <property type="entry name" value="2A0604s01"/>
    <property type="match status" value="1"/>
</dbReference>
<comment type="caution">
    <text evidence="12">The sequence shown here is derived from an EMBL/GenBank/DDBJ whole genome shotgun (WGS) entry which is preliminary data.</text>
</comment>
<proteinExistence type="inferred from homology"/>
<keyword evidence="6 9" id="KW-1133">Transmembrane helix</keyword>
<dbReference type="Pfam" id="PF02355">
    <property type="entry name" value="SecD_SecF_C"/>
    <property type="match status" value="1"/>
</dbReference>
<evidence type="ECO:0000256" key="9">
    <source>
        <dbReference type="HAMAP-Rule" id="MF_01464"/>
    </source>
</evidence>
<dbReference type="GO" id="GO:0065002">
    <property type="term" value="P:intracellular protein transmembrane transport"/>
    <property type="evidence" value="ECO:0007669"/>
    <property type="project" value="UniProtKB-UniRule"/>
</dbReference>
<keyword evidence="2 9" id="KW-0813">Transport</keyword>
<feature type="transmembrane region" description="Helical" evidence="9">
    <location>
        <begin position="255"/>
        <end position="274"/>
    </location>
</feature>
<dbReference type="NCBIfam" id="TIGR00966">
    <property type="entry name" value="transloc_SecF"/>
    <property type="match status" value="1"/>
</dbReference>
<evidence type="ECO:0000313" key="12">
    <source>
        <dbReference type="EMBL" id="KWX05340.1"/>
    </source>
</evidence>
<evidence type="ECO:0000256" key="2">
    <source>
        <dbReference type="ARBA" id="ARBA00022448"/>
    </source>
</evidence>
<evidence type="ECO:0000313" key="13">
    <source>
        <dbReference type="Proteomes" id="UP000070659"/>
    </source>
</evidence>
<dbReference type="GO" id="GO:0015450">
    <property type="term" value="F:protein-transporting ATPase activity"/>
    <property type="evidence" value="ECO:0007669"/>
    <property type="project" value="InterPro"/>
</dbReference>
<name>A0A132N5R6_9ACTN</name>
<dbReference type="PATRIC" id="fig|1469144.8.peg.4922"/>
<dbReference type="GO" id="GO:0005886">
    <property type="term" value="C:plasma membrane"/>
    <property type="evidence" value="ECO:0007669"/>
    <property type="project" value="UniProtKB-SubCell"/>
</dbReference>
<evidence type="ECO:0000256" key="4">
    <source>
        <dbReference type="ARBA" id="ARBA00022692"/>
    </source>
</evidence>
<comment type="similarity">
    <text evidence="9">Belongs to the SecD/SecF family. SecF subfamily.</text>
</comment>
<dbReference type="InterPro" id="IPR048634">
    <property type="entry name" value="SecD_SecF_C"/>
</dbReference>
<keyword evidence="8 9" id="KW-0472">Membrane</keyword>
<dbReference type="Proteomes" id="UP000070659">
    <property type="component" value="Unassembled WGS sequence"/>
</dbReference>
<reference evidence="12 13" key="1">
    <citation type="submission" date="2015-02" db="EMBL/GenBank/DDBJ databases">
        <title>Physiological reanalysis, assessment of diazotrophy, and genome sequences of multiple isolates of Streptomyces thermoautotrophicus.</title>
        <authorList>
            <person name="MacKellar D.C."/>
            <person name="Lieber L."/>
            <person name="Norman J."/>
            <person name="Bolger A."/>
            <person name="Tobin C."/>
            <person name="Murray J.W."/>
            <person name="Prell J."/>
        </authorList>
    </citation>
    <scope>NUCLEOTIDE SEQUENCE [LARGE SCALE GENOMIC DNA]</scope>
    <source>
        <strain evidence="12 13">UBT1</strain>
    </source>
</reference>
<evidence type="ECO:0000256" key="6">
    <source>
        <dbReference type="ARBA" id="ARBA00022989"/>
    </source>
</evidence>
<dbReference type="GO" id="GO:0006605">
    <property type="term" value="P:protein targeting"/>
    <property type="evidence" value="ECO:0007669"/>
    <property type="project" value="UniProtKB-UniRule"/>
</dbReference>
<feature type="transmembrane region" description="Helical" evidence="9">
    <location>
        <begin position="280"/>
        <end position="304"/>
    </location>
</feature>
<feature type="transmembrane region" description="Helical" evidence="9">
    <location>
        <begin position="196"/>
        <end position="217"/>
    </location>
</feature>
<dbReference type="InterPro" id="IPR022813">
    <property type="entry name" value="SecD/SecF_arch_bac"/>
</dbReference>
<keyword evidence="4 9" id="KW-0812">Transmembrane</keyword>
<evidence type="ECO:0000256" key="8">
    <source>
        <dbReference type="ARBA" id="ARBA00023136"/>
    </source>
</evidence>
<keyword evidence="7 9" id="KW-0811">Translocation</keyword>
<evidence type="ECO:0000256" key="7">
    <source>
        <dbReference type="ARBA" id="ARBA00023010"/>
    </source>
</evidence>
<dbReference type="HAMAP" id="MF_01464_B">
    <property type="entry name" value="SecF_B"/>
    <property type="match status" value="1"/>
</dbReference>
<evidence type="ECO:0000256" key="10">
    <source>
        <dbReference type="SAM" id="MobiDB-lite"/>
    </source>
</evidence>
<dbReference type="AlphaFoldDB" id="A0A132N5R6"/>
<evidence type="ECO:0000256" key="3">
    <source>
        <dbReference type="ARBA" id="ARBA00022475"/>
    </source>
</evidence>
<feature type="transmembrane region" description="Helical" evidence="9">
    <location>
        <begin position="169"/>
        <end position="190"/>
    </location>
</feature>
<keyword evidence="3 9" id="KW-1003">Cell membrane</keyword>
<dbReference type="SUPFAM" id="SSF82866">
    <property type="entry name" value="Multidrug efflux transporter AcrB transmembrane domain"/>
    <property type="match status" value="1"/>
</dbReference>
<dbReference type="InterPro" id="IPR022645">
    <property type="entry name" value="SecD/SecF_bac"/>
</dbReference>
<organism evidence="12 13">
    <name type="scientific">Carbonactinospora thermoautotrophica</name>
    <dbReference type="NCBI Taxonomy" id="1469144"/>
    <lineage>
        <taxon>Bacteria</taxon>
        <taxon>Bacillati</taxon>
        <taxon>Actinomycetota</taxon>
        <taxon>Actinomycetes</taxon>
        <taxon>Kitasatosporales</taxon>
        <taxon>Carbonactinosporaceae</taxon>
        <taxon>Carbonactinospora</taxon>
    </lineage>
</organism>
<dbReference type="RefSeq" id="WP_067068459.1">
    <property type="nucleotide sequence ID" value="NZ_JYIJ01000012.1"/>
</dbReference>
<evidence type="ECO:0000256" key="5">
    <source>
        <dbReference type="ARBA" id="ARBA00022927"/>
    </source>
</evidence>
<feature type="transmembrane region" description="Helical" evidence="9">
    <location>
        <begin position="145"/>
        <end position="162"/>
    </location>
</feature>
<feature type="transmembrane region" description="Helical" evidence="9">
    <location>
        <begin position="28"/>
        <end position="48"/>
    </location>
</feature>
<dbReference type="InterPro" id="IPR005665">
    <property type="entry name" value="SecF_bac"/>
</dbReference>
<gene>
    <name evidence="9" type="primary">secF</name>
    <name evidence="12" type="ORF">TH66_03735</name>
</gene>
<feature type="region of interest" description="Disordered" evidence="10">
    <location>
        <begin position="324"/>
        <end position="387"/>
    </location>
</feature>
<dbReference type="EMBL" id="JYIJ01000012">
    <property type="protein sequence ID" value="KWX05340.1"/>
    <property type="molecule type" value="Genomic_DNA"/>
</dbReference>
<dbReference type="Pfam" id="PF07549">
    <property type="entry name" value="Sec_GG"/>
    <property type="match status" value="1"/>
</dbReference>
<accession>A0A132N5R6</accession>
<dbReference type="Gene3D" id="1.20.1640.10">
    <property type="entry name" value="Multidrug efflux transporter AcrB transmembrane domain"/>
    <property type="match status" value="1"/>
</dbReference>